<reference evidence="5" key="1">
    <citation type="submission" date="2022-04" db="EMBL/GenBank/DDBJ databases">
        <title>Shinella lacus sp. nov., a novel member of the genus Shinella from water.</title>
        <authorList>
            <person name="Deng Y."/>
        </authorList>
    </citation>
    <scope>NUCLEOTIDE SEQUENCE</scope>
    <source>
        <strain evidence="5">JCM 31239</strain>
    </source>
</reference>
<organism evidence="5 6">
    <name type="scientific">Shinella curvata</name>
    <dbReference type="NCBI Taxonomy" id="1817964"/>
    <lineage>
        <taxon>Bacteria</taxon>
        <taxon>Pseudomonadati</taxon>
        <taxon>Pseudomonadota</taxon>
        <taxon>Alphaproteobacteria</taxon>
        <taxon>Hyphomicrobiales</taxon>
        <taxon>Rhizobiaceae</taxon>
        <taxon>Shinella</taxon>
    </lineage>
</organism>
<proteinExistence type="inferred from homology"/>
<dbReference type="CDD" id="cd00408">
    <property type="entry name" value="DHDPS-like"/>
    <property type="match status" value="1"/>
</dbReference>
<evidence type="ECO:0000313" key="5">
    <source>
        <dbReference type="EMBL" id="MDO6124782.1"/>
    </source>
</evidence>
<evidence type="ECO:0000256" key="2">
    <source>
        <dbReference type="ARBA" id="ARBA00023239"/>
    </source>
</evidence>
<comment type="similarity">
    <text evidence="1 4">Belongs to the DapA family.</text>
</comment>
<evidence type="ECO:0000256" key="4">
    <source>
        <dbReference type="PIRNR" id="PIRNR001365"/>
    </source>
</evidence>
<evidence type="ECO:0000256" key="1">
    <source>
        <dbReference type="ARBA" id="ARBA00007592"/>
    </source>
</evidence>
<dbReference type="InterPro" id="IPR002220">
    <property type="entry name" value="DapA-like"/>
</dbReference>
<dbReference type="PIRSF" id="PIRSF001365">
    <property type="entry name" value="DHDPS"/>
    <property type="match status" value="1"/>
</dbReference>
<dbReference type="PANTHER" id="PTHR12128">
    <property type="entry name" value="DIHYDRODIPICOLINATE SYNTHASE"/>
    <property type="match status" value="1"/>
</dbReference>
<dbReference type="InterPro" id="IPR013785">
    <property type="entry name" value="Aldolase_TIM"/>
</dbReference>
<name>A0ABT8XM18_9HYPH</name>
<protein>
    <submittedName>
        <fullName evidence="5">Dihydrodipicolinate synthase family protein</fullName>
    </submittedName>
</protein>
<evidence type="ECO:0000313" key="6">
    <source>
        <dbReference type="Proteomes" id="UP001177080"/>
    </source>
</evidence>
<dbReference type="SMART" id="SM01130">
    <property type="entry name" value="DHDPS"/>
    <property type="match status" value="1"/>
</dbReference>
<dbReference type="Gene3D" id="3.20.20.70">
    <property type="entry name" value="Aldolase class I"/>
    <property type="match status" value="1"/>
</dbReference>
<dbReference type="PROSITE" id="PS00666">
    <property type="entry name" value="DHDPS_2"/>
    <property type="match status" value="1"/>
</dbReference>
<evidence type="ECO:0000256" key="3">
    <source>
        <dbReference type="ARBA" id="ARBA00023270"/>
    </source>
</evidence>
<dbReference type="PRINTS" id="PR00146">
    <property type="entry name" value="DHPICSNTHASE"/>
</dbReference>
<dbReference type="Pfam" id="PF00701">
    <property type="entry name" value="DHDPS"/>
    <property type="match status" value="1"/>
</dbReference>
<dbReference type="InterPro" id="IPR020625">
    <property type="entry name" value="Schiff_base-form_aldolases_AS"/>
</dbReference>
<accession>A0ABT8XM18</accession>
<comment type="caution">
    <text evidence="5">The sequence shown here is derived from an EMBL/GenBank/DDBJ whole genome shotgun (WGS) entry which is preliminary data.</text>
</comment>
<dbReference type="Proteomes" id="UP001177080">
    <property type="component" value="Unassembled WGS sequence"/>
</dbReference>
<gene>
    <name evidence="5" type="ORF">GB928_026725</name>
</gene>
<sequence>MTEFLFSGLNLAIATPFDTEGRIDYARLEQNLERYLALGVPGFVLSSGTGMHVYLSREESDELVRRGSRIINGRAKVIAQTSALLSSDVVARTKHAADCGADGVMVLPPFFEGPTDDQGIIDFYTEVAAAGLPVIGYNVPHAVGVTVTPSLLQDLCAIPNFCAVKDSSGDLGRQASLIRTGLPVMNGADNLVPFALFSGARGLIWGGANIAPRTCLALVAAAEARDWNTARDIWTILEPIMSLLWEGDYVQSVYAAAALTGYGAGDPRKPLRGLPAERIKTLRTTLGQLIELEG</sequence>
<dbReference type="EMBL" id="WHSC02000016">
    <property type="protein sequence ID" value="MDO6124782.1"/>
    <property type="molecule type" value="Genomic_DNA"/>
</dbReference>
<keyword evidence="2 4" id="KW-0456">Lyase</keyword>
<dbReference type="SUPFAM" id="SSF51569">
    <property type="entry name" value="Aldolase"/>
    <property type="match status" value="1"/>
</dbReference>
<dbReference type="PANTHER" id="PTHR12128:SF66">
    <property type="entry name" value="4-HYDROXY-2-OXOGLUTARATE ALDOLASE, MITOCHONDRIAL"/>
    <property type="match status" value="1"/>
</dbReference>
<keyword evidence="6" id="KW-1185">Reference proteome</keyword>
<keyword evidence="3" id="KW-0704">Schiff base</keyword>
<dbReference type="RefSeq" id="WP_244762752.1">
    <property type="nucleotide sequence ID" value="NZ_JALJCJ010000006.1"/>
</dbReference>